<evidence type="ECO:0000313" key="2">
    <source>
        <dbReference type="EMBL" id="GBL98643.1"/>
    </source>
</evidence>
<feature type="compositionally biased region" description="Basic and acidic residues" evidence="1">
    <location>
        <begin position="22"/>
        <end position="51"/>
    </location>
</feature>
<dbReference type="AlphaFoldDB" id="A0A4Y2C3H2"/>
<evidence type="ECO:0000256" key="1">
    <source>
        <dbReference type="SAM" id="MobiDB-lite"/>
    </source>
</evidence>
<name>A0A4Y2C3H2_ARAVE</name>
<dbReference type="EMBL" id="BGPR01000141">
    <property type="protein sequence ID" value="GBL98643.1"/>
    <property type="molecule type" value="Genomic_DNA"/>
</dbReference>
<dbReference type="Proteomes" id="UP000499080">
    <property type="component" value="Unassembled WGS sequence"/>
</dbReference>
<keyword evidence="3" id="KW-1185">Reference proteome</keyword>
<evidence type="ECO:0000313" key="3">
    <source>
        <dbReference type="Proteomes" id="UP000499080"/>
    </source>
</evidence>
<feature type="region of interest" description="Disordered" evidence="1">
    <location>
        <begin position="1"/>
        <end position="93"/>
    </location>
</feature>
<comment type="caution">
    <text evidence="2">The sequence shown here is derived from an EMBL/GenBank/DDBJ whole genome shotgun (WGS) entry which is preliminary data.</text>
</comment>
<protein>
    <submittedName>
        <fullName evidence="2">Uncharacterized protein</fullName>
    </submittedName>
</protein>
<proteinExistence type="predicted"/>
<accession>A0A4Y2C3H2</accession>
<sequence length="93" mass="10577">MPLNSTIRDDSRIGRQNGSWTGKDESLTERDECWTRRNESSTTRDESRIGKENGSWTGENGAGSRKNERPNPSWQRSDESSRRKSSGMNQGSR</sequence>
<organism evidence="2 3">
    <name type="scientific">Araneus ventricosus</name>
    <name type="common">Orbweaver spider</name>
    <name type="synonym">Epeira ventricosa</name>
    <dbReference type="NCBI Taxonomy" id="182803"/>
    <lineage>
        <taxon>Eukaryota</taxon>
        <taxon>Metazoa</taxon>
        <taxon>Ecdysozoa</taxon>
        <taxon>Arthropoda</taxon>
        <taxon>Chelicerata</taxon>
        <taxon>Arachnida</taxon>
        <taxon>Araneae</taxon>
        <taxon>Araneomorphae</taxon>
        <taxon>Entelegynae</taxon>
        <taxon>Araneoidea</taxon>
        <taxon>Araneidae</taxon>
        <taxon>Araneus</taxon>
    </lineage>
</organism>
<reference evidence="2 3" key="1">
    <citation type="journal article" date="2019" name="Sci. Rep.">
        <title>Orb-weaving spider Araneus ventricosus genome elucidates the spidroin gene catalogue.</title>
        <authorList>
            <person name="Kono N."/>
            <person name="Nakamura H."/>
            <person name="Ohtoshi R."/>
            <person name="Moran D.A.P."/>
            <person name="Shinohara A."/>
            <person name="Yoshida Y."/>
            <person name="Fujiwara M."/>
            <person name="Mori M."/>
            <person name="Tomita M."/>
            <person name="Arakawa K."/>
        </authorList>
    </citation>
    <scope>NUCLEOTIDE SEQUENCE [LARGE SCALE GENOMIC DNA]</scope>
</reference>
<gene>
    <name evidence="2" type="ORF">AVEN_19698_1</name>
</gene>